<dbReference type="Proteomes" id="UP000271339">
    <property type="component" value="Unassembled WGS sequence"/>
</dbReference>
<dbReference type="AlphaFoldDB" id="A0A3L9Z292"/>
<reference evidence="2 3" key="1">
    <citation type="submission" date="2018-10" db="EMBL/GenBank/DDBJ databases">
        <title>Genomic Encyclopedia of Archaeal and Bacterial Type Strains, Phase II (KMG-II): from individual species to whole genera.</title>
        <authorList>
            <person name="Goeker M."/>
        </authorList>
    </citation>
    <scope>NUCLEOTIDE SEQUENCE [LARGE SCALE GENOMIC DNA]</scope>
    <source>
        <strain evidence="2 3">DSM 23424</strain>
    </source>
</reference>
<protein>
    <submittedName>
        <fullName evidence="2">Cysteine-rich secretory protein family protein</fullName>
    </submittedName>
</protein>
<sequence length="157" mass="17809">MVFLFLATSCQKDESFTSEEANYTIDLNLANETDWKMADEILVLVNEYRNTLGLTPIISDKQFASAYAVDHSHYMMAKSQINHDNFGVRAQALRDNGAERVGENVAFGYNTAEAVVQAWLNSEGHREIIEGNFSHSGFGVLKASDNRYYFTQLFYKK</sequence>
<dbReference type="Pfam" id="PF00188">
    <property type="entry name" value="CAP"/>
    <property type="match status" value="1"/>
</dbReference>
<comment type="caution">
    <text evidence="2">The sequence shown here is derived from an EMBL/GenBank/DDBJ whole genome shotgun (WGS) entry which is preliminary data.</text>
</comment>
<dbReference type="SUPFAM" id="SSF55797">
    <property type="entry name" value="PR-1-like"/>
    <property type="match status" value="1"/>
</dbReference>
<evidence type="ECO:0000313" key="3">
    <source>
        <dbReference type="Proteomes" id="UP000271339"/>
    </source>
</evidence>
<dbReference type="CDD" id="cd05379">
    <property type="entry name" value="CAP_bacterial"/>
    <property type="match status" value="1"/>
</dbReference>
<gene>
    <name evidence="2" type="ORF">BXY75_0536</name>
</gene>
<dbReference type="EMBL" id="REFC01000011">
    <property type="protein sequence ID" value="RMA66117.1"/>
    <property type="molecule type" value="Genomic_DNA"/>
</dbReference>
<dbReference type="InterPro" id="IPR035940">
    <property type="entry name" value="CAP_sf"/>
</dbReference>
<dbReference type="InterPro" id="IPR014044">
    <property type="entry name" value="CAP_dom"/>
</dbReference>
<evidence type="ECO:0000259" key="1">
    <source>
        <dbReference type="Pfam" id="PF00188"/>
    </source>
</evidence>
<dbReference type="PANTHER" id="PTHR31157:SF1">
    <property type="entry name" value="SCP DOMAIN-CONTAINING PROTEIN"/>
    <property type="match status" value="1"/>
</dbReference>
<evidence type="ECO:0000313" key="2">
    <source>
        <dbReference type="EMBL" id="RMA66117.1"/>
    </source>
</evidence>
<feature type="domain" description="SCP" evidence="1">
    <location>
        <begin position="44"/>
        <end position="154"/>
    </location>
</feature>
<accession>A0A3L9Z292</accession>
<name>A0A3L9Z292_9FLAO</name>
<organism evidence="2 3">
    <name type="scientific">Ulvibacter antarcticus</name>
    <dbReference type="NCBI Taxonomy" id="442714"/>
    <lineage>
        <taxon>Bacteria</taxon>
        <taxon>Pseudomonadati</taxon>
        <taxon>Bacteroidota</taxon>
        <taxon>Flavobacteriia</taxon>
        <taxon>Flavobacteriales</taxon>
        <taxon>Flavobacteriaceae</taxon>
        <taxon>Ulvibacter</taxon>
    </lineage>
</organism>
<dbReference type="Gene3D" id="3.40.33.10">
    <property type="entry name" value="CAP"/>
    <property type="match status" value="1"/>
</dbReference>
<dbReference type="PANTHER" id="PTHR31157">
    <property type="entry name" value="SCP DOMAIN-CONTAINING PROTEIN"/>
    <property type="match status" value="1"/>
</dbReference>
<keyword evidence="3" id="KW-1185">Reference proteome</keyword>
<proteinExistence type="predicted"/>